<dbReference type="SUPFAM" id="SSF47473">
    <property type="entry name" value="EF-hand"/>
    <property type="match status" value="1"/>
</dbReference>
<accession>A0ABP0PY20</accession>
<keyword evidence="4" id="KW-1185">Reference proteome</keyword>
<evidence type="ECO:0000259" key="2">
    <source>
        <dbReference type="PROSITE" id="PS50222"/>
    </source>
</evidence>
<dbReference type="EMBL" id="CAXAMM010038653">
    <property type="protein sequence ID" value="CAK9079819.1"/>
    <property type="molecule type" value="Genomic_DNA"/>
</dbReference>
<evidence type="ECO:0000256" key="1">
    <source>
        <dbReference type="ARBA" id="ARBA00022837"/>
    </source>
</evidence>
<dbReference type="PROSITE" id="PS50222">
    <property type="entry name" value="EF_HAND_2"/>
    <property type="match status" value="1"/>
</dbReference>
<dbReference type="PROSITE" id="PS00018">
    <property type="entry name" value="EF_HAND_1"/>
    <property type="match status" value="1"/>
</dbReference>
<evidence type="ECO:0000313" key="3">
    <source>
        <dbReference type="EMBL" id="CAK9079819.1"/>
    </source>
</evidence>
<feature type="non-terminal residue" evidence="3">
    <location>
        <position position="116"/>
    </location>
</feature>
<feature type="domain" description="EF-hand" evidence="2">
    <location>
        <begin position="1"/>
        <end position="35"/>
    </location>
</feature>
<reference evidence="3 4" key="1">
    <citation type="submission" date="2024-02" db="EMBL/GenBank/DDBJ databases">
        <authorList>
            <person name="Chen Y."/>
            <person name="Shah S."/>
            <person name="Dougan E. K."/>
            <person name="Thang M."/>
            <person name="Chan C."/>
        </authorList>
    </citation>
    <scope>NUCLEOTIDE SEQUENCE [LARGE SCALE GENOMIC DNA]</scope>
</reference>
<proteinExistence type="predicted"/>
<dbReference type="Proteomes" id="UP001642464">
    <property type="component" value="Unassembled WGS sequence"/>
</dbReference>
<feature type="non-terminal residue" evidence="3">
    <location>
        <position position="1"/>
    </location>
</feature>
<dbReference type="InterPro" id="IPR018247">
    <property type="entry name" value="EF_Hand_1_Ca_BS"/>
</dbReference>
<keyword evidence="1" id="KW-0106">Calcium</keyword>
<name>A0ABP0PY20_9DINO</name>
<sequence length="116" mass="13817">EQLEIKQVLNEVDEDGTGALGWSEFTQVVLLCQERLERLVRQDEENYAVAVGFTVERCRELRKIFLDSKNEWNVMEMPELRRAMTLMQRPYKSEELLILFNNFNRGGHMDFRSFIK</sequence>
<dbReference type="InterPro" id="IPR011992">
    <property type="entry name" value="EF-hand-dom_pair"/>
</dbReference>
<dbReference type="InterPro" id="IPR002048">
    <property type="entry name" value="EF_hand_dom"/>
</dbReference>
<organism evidence="3 4">
    <name type="scientific">Durusdinium trenchii</name>
    <dbReference type="NCBI Taxonomy" id="1381693"/>
    <lineage>
        <taxon>Eukaryota</taxon>
        <taxon>Sar</taxon>
        <taxon>Alveolata</taxon>
        <taxon>Dinophyceae</taxon>
        <taxon>Suessiales</taxon>
        <taxon>Symbiodiniaceae</taxon>
        <taxon>Durusdinium</taxon>
    </lineage>
</organism>
<dbReference type="Gene3D" id="1.10.238.10">
    <property type="entry name" value="EF-hand"/>
    <property type="match status" value="1"/>
</dbReference>
<protein>
    <recommendedName>
        <fullName evidence="2">EF-hand domain-containing protein</fullName>
    </recommendedName>
</protein>
<gene>
    <name evidence="3" type="ORF">SCF082_LOCUS38088</name>
</gene>
<comment type="caution">
    <text evidence="3">The sequence shown here is derived from an EMBL/GenBank/DDBJ whole genome shotgun (WGS) entry which is preliminary data.</text>
</comment>
<evidence type="ECO:0000313" key="4">
    <source>
        <dbReference type="Proteomes" id="UP001642464"/>
    </source>
</evidence>